<comment type="cofactor">
    <cofactor evidence="2">
        <name>[4Fe-4S] cluster</name>
        <dbReference type="ChEBI" id="CHEBI:49883"/>
    </cofactor>
</comment>
<evidence type="ECO:0000256" key="7">
    <source>
        <dbReference type="ARBA" id="ARBA00023002"/>
    </source>
</evidence>
<dbReference type="Pfam" id="PF00384">
    <property type="entry name" value="Molybdopterin"/>
    <property type="match status" value="1"/>
</dbReference>
<dbReference type="SUPFAM" id="SSF53706">
    <property type="entry name" value="Formate dehydrogenase/DMSO reductase, domains 1-3"/>
    <property type="match status" value="1"/>
</dbReference>
<evidence type="ECO:0000256" key="2">
    <source>
        <dbReference type="ARBA" id="ARBA00001966"/>
    </source>
</evidence>
<gene>
    <name evidence="12" type="ORF">H9L16_11070</name>
</gene>
<dbReference type="InterPro" id="IPR050123">
    <property type="entry name" value="Prok_molybdopt-oxidoreductase"/>
</dbReference>
<dbReference type="Gene3D" id="3.40.228.10">
    <property type="entry name" value="Dimethylsulfoxide Reductase, domain 2"/>
    <property type="match status" value="1"/>
</dbReference>
<protein>
    <submittedName>
        <fullName evidence="12">FdhF/YdeP family oxidoreductase</fullName>
    </submittedName>
</protein>
<name>A0A7G9SMZ7_9GAMM</name>
<reference evidence="12 13" key="1">
    <citation type="submission" date="2020-08" db="EMBL/GenBank/DDBJ databases">
        <title>Genome sequence of Thermomonas carbonis KCTC 42013T.</title>
        <authorList>
            <person name="Hyun D.-W."/>
            <person name="Bae J.-W."/>
        </authorList>
    </citation>
    <scope>NUCLEOTIDE SEQUENCE [LARGE SCALE GENOMIC DNA]</scope>
    <source>
        <strain evidence="12 13">KCTC 42013</strain>
    </source>
</reference>
<evidence type="ECO:0000256" key="3">
    <source>
        <dbReference type="ARBA" id="ARBA00010312"/>
    </source>
</evidence>
<evidence type="ECO:0000256" key="9">
    <source>
        <dbReference type="ARBA" id="ARBA00023014"/>
    </source>
</evidence>
<evidence type="ECO:0000313" key="12">
    <source>
        <dbReference type="EMBL" id="QNN69222.1"/>
    </source>
</evidence>
<dbReference type="RefSeq" id="WP_187551745.1">
    <property type="nucleotide sequence ID" value="NZ_BMZL01000002.1"/>
</dbReference>
<dbReference type="GO" id="GO:0008863">
    <property type="term" value="F:formate dehydrogenase (NAD+) activity"/>
    <property type="evidence" value="ECO:0007669"/>
    <property type="project" value="InterPro"/>
</dbReference>
<organism evidence="12 13">
    <name type="scientific">Thermomonas carbonis</name>
    <dbReference type="NCBI Taxonomy" id="1463158"/>
    <lineage>
        <taxon>Bacteria</taxon>
        <taxon>Pseudomonadati</taxon>
        <taxon>Pseudomonadota</taxon>
        <taxon>Gammaproteobacteria</taxon>
        <taxon>Lysobacterales</taxon>
        <taxon>Lysobacteraceae</taxon>
        <taxon>Thermomonas</taxon>
    </lineage>
</organism>
<comment type="cofactor">
    <cofactor evidence="1">
        <name>Mo-bis(molybdopterin guanine dinucleotide)</name>
        <dbReference type="ChEBI" id="CHEBI:60539"/>
    </cofactor>
</comment>
<dbReference type="InterPro" id="IPR010046">
    <property type="entry name" value="Mopterin_OxRdtse_a_bac"/>
</dbReference>
<dbReference type="Proteomes" id="UP000515804">
    <property type="component" value="Chromosome"/>
</dbReference>
<dbReference type="InterPro" id="IPR041953">
    <property type="entry name" value="YdeP_MopB"/>
</dbReference>
<dbReference type="Pfam" id="PF01568">
    <property type="entry name" value="Molydop_binding"/>
    <property type="match status" value="1"/>
</dbReference>
<evidence type="ECO:0000259" key="11">
    <source>
        <dbReference type="Pfam" id="PF01568"/>
    </source>
</evidence>
<dbReference type="PIRSF" id="PIRSF000144">
    <property type="entry name" value="CbbBc"/>
    <property type="match status" value="1"/>
</dbReference>
<keyword evidence="7" id="KW-0560">Oxidoreductase</keyword>
<dbReference type="GO" id="GO:0016020">
    <property type="term" value="C:membrane"/>
    <property type="evidence" value="ECO:0007669"/>
    <property type="project" value="TreeGrafter"/>
</dbReference>
<dbReference type="InterPro" id="IPR009010">
    <property type="entry name" value="Asp_de-COase-like_dom_sf"/>
</dbReference>
<feature type="domain" description="Molybdopterin oxidoreductase" evidence="10">
    <location>
        <begin position="110"/>
        <end position="490"/>
    </location>
</feature>
<dbReference type="GO" id="GO:1990204">
    <property type="term" value="C:oxidoreductase complex"/>
    <property type="evidence" value="ECO:0007669"/>
    <property type="project" value="UniProtKB-ARBA"/>
</dbReference>
<evidence type="ECO:0000259" key="10">
    <source>
        <dbReference type="Pfam" id="PF00384"/>
    </source>
</evidence>
<keyword evidence="9" id="KW-0411">Iron-sulfur</keyword>
<dbReference type="AlphaFoldDB" id="A0A7G9SMZ7"/>
<dbReference type="Gene3D" id="3.40.50.740">
    <property type="match status" value="1"/>
</dbReference>
<dbReference type="CDD" id="cd02767">
    <property type="entry name" value="MopB_ydeP"/>
    <property type="match status" value="1"/>
</dbReference>
<dbReference type="InterPro" id="IPR037951">
    <property type="entry name" value="MopB_CT_YdeP"/>
</dbReference>
<dbReference type="GO" id="GO:0043546">
    <property type="term" value="F:molybdopterin cofactor binding"/>
    <property type="evidence" value="ECO:0007669"/>
    <property type="project" value="InterPro"/>
</dbReference>
<dbReference type="InterPro" id="IPR006657">
    <property type="entry name" value="MoPterin_dinucl-bd_dom"/>
</dbReference>
<keyword evidence="6" id="KW-0479">Metal-binding</keyword>
<keyword evidence="8" id="KW-0408">Iron</keyword>
<keyword evidence="13" id="KW-1185">Reference proteome</keyword>
<dbReference type="EMBL" id="CP060719">
    <property type="protein sequence ID" value="QNN69222.1"/>
    <property type="molecule type" value="Genomic_DNA"/>
</dbReference>
<feature type="domain" description="Molybdopterin dinucleotide-binding" evidence="11">
    <location>
        <begin position="647"/>
        <end position="737"/>
    </location>
</feature>
<dbReference type="InterPro" id="IPR006656">
    <property type="entry name" value="Mopterin_OxRdtase"/>
</dbReference>
<keyword evidence="4" id="KW-0004">4Fe-4S</keyword>
<keyword evidence="5" id="KW-0500">Molybdenum</keyword>
<dbReference type="GO" id="GO:0045333">
    <property type="term" value="P:cellular respiration"/>
    <property type="evidence" value="ECO:0007669"/>
    <property type="project" value="UniProtKB-ARBA"/>
</dbReference>
<comment type="similarity">
    <text evidence="3">Belongs to the prokaryotic molybdopterin-containing oxidoreductase family.</text>
</comment>
<accession>A0A7G9SMZ7</accession>
<dbReference type="KEGG" id="tcn:H9L16_11070"/>
<dbReference type="PANTHER" id="PTHR43105:SF4">
    <property type="entry name" value="PROTEIN YDEP"/>
    <property type="match status" value="1"/>
</dbReference>
<evidence type="ECO:0000256" key="4">
    <source>
        <dbReference type="ARBA" id="ARBA00022485"/>
    </source>
</evidence>
<dbReference type="NCBIfam" id="TIGR01701">
    <property type="entry name" value="Fdhalpha-like"/>
    <property type="match status" value="1"/>
</dbReference>
<proteinExistence type="inferred from homology"/>
<dbReference type="PANTHER" id="PTHR43105">
    <property type="entry name" value="RESPIRATORY NITRATE REDUCTASE"/>
    <property type="match status" value="1"/>
</dbReference>
<dbReference type="CDD" id="cd02787">
    <property type="entry name" value="MopB_CT_ydeP"/>
    <property type="match status" value="1"/>
</dbReference>
<evidence type="ECO:0000256" key="5">
    <source>
        <dbReference type="ARBA" id="ARBA00022505"/>
    </source>
</evidence>
<evidence type="ECO:0000313" key="13">
    <source>
        <dbReference type="Proteomes" id="UP000515804"/>
    </source>
</evidence>
<dbReference type="SUPFAM" id="SSF50692">
    <property type="entry name" value="ADC-like"/>
    <property type="match status" value="1"/>
</dbReference>
<evidence type="ECO:0000256" key="6">
    <source>
        <dbReference type="ARBA" id="ARBA00022723"/>
    </source>
</evidence>
<evidence type="ECO:0000256" key="8">
    <source>
        <dbReference type="ARBA" id="ARBA00023004"/>
    </source>
</evidence>
<dbReference type="GO" id="GO:0051539">
    <property type="term" value="F:4 iron, 4 sulfur cluster binding"/>
    <property type="evidence" value="ECO:0007669"/>
    <property type="project" value="UniProtKB-KW"/>
</dbReference>
<evidence type="ECO:0000256" key="1">
    <source>
        <dbReference type="ARBA" id="ARBA00001942"/>
    </source>
</evidence>
<sequence>MSDDRKITQYDGPAGGWRALKSVTQHLLQQDIPVLGAKTLLSANQPDGFDCPGCAWPDREHTSTFEFCENGAKAVAFEATTRRVGPDFFAQHSVSDLARYSDHWLEDQGRLTHPLRYNPATNRYEAVSWDAAFKFIATRLNALASPDEAIFYTSGRTSNEAAFLYQLFVRQFGTNNFPDCSNMCHEPSGVALGQQIGVGKGTVSLQDFEEADLILVFGQNPGTNHPRMLGELRRAVNRGASVLAFNPLRERGLERFADPQDALEMLHGGSTKIASDYYQLRIGGDLAAVTGMIKHVLERGARAHAEGKPPLLDEVFIETHTDGFDALLASIEAADWRDIEKESGLSEARLRDAGERFLRSERAIVCWGMGITQHKRSVAAIQMLVNLMLLRGHIGRHGAGICPVRGHSNVQGDRTMGIYEKPATALLDRLRDVFGFEPPREPGVDVVGAIEAMRDGTGKVFFAMGGNFATATPDTDATHAALRNCELTVHVATKLNRSHLVHGKDALILPCLGRTEIDVQAGGPQAVTVEDSMSMVHLSAGINAPASPELLSEPAIVARLAQATLGKRSDTPWRWLVEDYDRIRDQIARVFEDFHDFNQRVRVPGGFRLTNTAALRQWKTATGKANFFAHGLAEDDPLPTLPDTRVFTLTTVRSHDQYNTTIYGLQDRYRGVHGERRVLFANAEDIASLGFETGERVDIESLHHDGVRRMVRGFLLAAYDIPRGCLAAYYPETNALVPLDSFAIEARTPTSKAIPVILHAHDAAAASAQPRDIAATLIGKKREKPTLSARKEPK</sequence>
<dbReference type="GO" id="GO:0030151">
    <property type="term" value="F:molybdenum ion binding"/>
    <property type="evidence" value="ECO:0007669"/>
    <property type="project" value="InterPro"/>
</dbReference>